<dbReference type="Pfam" id="PF06127">
    <property type="entry name" value="Mpo1-like"/>
    <property type="match status" value="1"/>
</dbReference>
<accession>A0A8H6T9X0</accession>
<keyword evidence="1" id="KW-1133">Transmembrane helix</keyword>
<keyword evidence="3" id="KW-1185">Reference proteome</keyword>
<feature type="transmembrane region" description="Helical" evidence="1">
    <location>
        <begin position="196"/>
        <end position="215"/>
    </location>
</feature>
<protein>
    <recommendedName>
        <fullName evidence="4">DUF962-domain-containing protein</fullName>
    </recommendedName>
</protein>
<feature type="transmembrane region" description="Helical" evidence="1">
    <location>
        <begin position="24"/>
        <end position="43"/>
    </location>
</feature>
<dbReference type="GO" id="GO:0016020">
    <property type="term" value="C:membrane"/>
    <property type="evidence" value="ECO:0007669"/>
    <property type="project" value="GOC"/>
</dbReference>
<dbReference type="Proteomes" id="UP000613580">
    <property type="component" value="Unassembled WGS sequence"/>
</dbReference>
<dbReference type="AlphaFoldDB" id="A0A8H6T9X0"/>
<evidence type="ECO:0000256" key="1">
    <source>
        <dbReference type="SAM" id="Phobius"/>
    </source>
</evidence>
<dbReference type="GO" id="GO:0005783">
    <property type="term" value="C:endoplasmic reticulum"/>
    <property type="evidence" value="ECO:0007669"/>
    <property type="project" value="TreeGrafter"/>
</dbReference>
<gene>
    <name evidence="2" type="ORF">HMN09_00512700</name>
</gene>
<organism evidence="2 3">
    <name type="scientific">Mycena chlorophos</name>
    <name type="common">Agaric fungus</name>
    <name type="synonym">Agaricus chlorophos</name>
    <dbReference type="NCBI Taxonomy" id="658473"/>
    <lineage>
        <taxon>Eukaryota</taxon>
        <taxon>Fungi</taxon>
        <taxon>Dikarya</taxon>
        <taxon>Basidiomycota</taxon>
        <taxon>Agaricomycotina</taxon>
        <taxon>Agaricomycetes</taxon>
        <taxon>Agaricomycetidae</taxon>
        <taxon>Agaricales</taxon>
        <taxon>Marasmiineae</taxon>
        <taxon>Mycenaceae</taxon>
        <taxon>Mycena</taxon>
    </lineage>
</organism>
<feature type="transmembrane region" description="Helical" evidence="1">
    <location>
        <begin position="136"/>
        <end position="161"/>
    </location>
</feature>
<evidence type="ECO:0000313" key="3">
    <source>
        <dbReference type="Proteomes" id="UP000613580"/>
    </source>
</evidence>
<evidence type="ECO:0000313" key="2">
    <source>
        <dbReference type="EMBL" id="KAF7313566.1"/>
    </source>
</evidence>
<comment type="caution">
    <text evidence="2">The sequence shown here is derived from an EMBL/GenBank/DDBJ whole genome shotgun (WGS) entry which is preliminary data.</text>
</comment>
<dbReference type="PANTHER" id="PTHR28026">
    <property type="entry name" value="DUF962 DOMAIN PROTEIN (AFU_ORTHOLOGUE AFUA_8G05310)"/>
    <property type="match status" value="1"/>
</dbReference>
<feature type="transmembrane region" description="Helical" evidence="1">
    <location>
        <begin position="94"/>
        <end position="116"/>
    </location>
</feature>
<evidence type="ECO:0008006" key="4">
    <source>
        <dbReference type="Google" id="ProtNLM"/>
    </source>
</evidence>
<dbReference type="GO" id="GO:0046521">
    <property type="term" value="P:sphingoid catabolic process"/>
    <property type="evidence" value="ECO:0007669"/>
    <property type="project" value="TreeGrafter"/>
</dbReference>
<reference evidence="2" key="1">
    <citation type="submission" date="2020-05" db="EMBL/GenBank/DDBJ databases">
        <title>Mycena genomes resolve the evolution of fungal bioluminescence.</title>
        <authorList>
            <person name="Tsai I.J."/>
        </authorList>
    </citation>
    <scope>NUCLEOTIDE SEQUENCE</scope>
    <source>
        <strain evidence="2">110903Hualien_Pintung</strain>
    </source>
</reference>
<sequence>MASLFDVEKQLTFYGAYHANRINVLIHIICVPLILCSSSPSLAQRGLTGMHRVRVSTFDWPEYLNLSPRTSFAMVSRVPMPEATPKIHYAINDFLVFDLNLAAIGAAVYGAYYYILEPFAALLYTPQLTLMTLTSIAYGNSSLSMNSVVALFVVCWIAQFLGHGLAEKRSPALLDNLVGGPFIRVIHIAFSDPAILALVLAPFFVHLELLFGIGYRPEMHKRLTNEIGKEITRVKKAEGDARRAKAE</sequence>
<dbReference type="EMBL" id="JACAZE010000006">
    <property type="protein sequence ID" value="KAF7313566.1"/>
    <property type="molecule type" value="Genomic_DNA"/>
</dbReference>
<keyword evidence="1" id="KW-0812">Transmembrane</keyword>
<dbReference type="InterPro" id="IPR009305">
    <property type="entry name" value="Mpo1-like"/>
</dbReference>
<keyword evidence="1" id="KW-0472">Membrane</keyword>
<name>A0A8H6T9X0_MYCCL</name>
<dbReference type="PANTHER" id="PTHR28026:SF9">
    <property type="entry name" value="2-HYDROXY-PALMITIC ACID DIOXYGENASE MPO1"/>
    <property type="match status" value="1"/>
</dbReference>
<dbReference type="OrthoDB" id="2124888at2759"/>
<proteinExistence type="predicted"/>